<evidence type="ECO:0000313" key="1">
    <source>
        <dbReference type="EMBL" id="TDO92334.1"/>
    </source>
</evidence>
<accession>A0A4R6LUL7</accession>
<sequence length="81" mass="9690">MSDLKVYCTKDWYFSYLLTGRVIACSPGTRNNLLLEDREKHKDLNVRLSIDKRSHEISEINEEWMGKELKPEGNWYDIIKR</sequence>
<dbReference type="Proteomes" id="UP000295064">
    <property type="component" value="Unassembled WGS sequence"/>
</dbReference>
<gene>
    <name evidence="1" type="ORF">DFR79_106147</name>
</gene>
<dbReference type="RefSeq" id="WP_133514566.1">
    <property type="nucleotide sequence ID" value="NZ_SNWX01000006.1"/>
</dbReference>
<protein>
    <submittedName>
        <fullName evidence="1">Uncharacterized protein</fullName>
    </submittedName>
</protein>
<dbReference type="AlphaFoldDB" id="A0A4R6LUL7"/>
<comment type="caution">
    <text evidence="1">The sequence shown here is derived from an EMBL/GenBank/DDBJ whole genome shotgun (WGS) entry which is preliminary data.</text>
</comment>
<dbReference type="OrthoDB" id="2118593at2"/>
<organism evidence="1 2">
    <name type="scientific">Halanaerobium saccharolyticum</name>
    <dbReference type="NCBI Taxonomy" id="43595"/>
    <lineage>
        <taxon>Bacteria</taxon>
        <taxon>Bacillati</taxon>
        <taxon>Bacillota</taxon>
        <taxon>Clostridia</taxon>
        <taxon>Halanaerobiales</taxon>
        <taxon>Halanaerobiaceae</taxon>
        <taxon>Halanaerobium</taxon>
    </lineage>
</organism>
<dbReference type="EMBL" id="SNWX01000006">
    <property type="protein sequence ID" value="TDO92334.1"/>
    <property type="molecule type" value="Genomic_DNA"/>
</dbReference>
<name>A0A4R6LUL7_9FIRM</name>
<evidence type="ECO:0000313" key="2">
    <source>
        <dbReference type="Proteomes" id="UP000295064"/>
    </source>
</evidence>
<reference evidence="1 2" key="1">
    <citation type="submission" date="2019-03" db="EMBL/GenBank/DDBJ databases">
        <title>Subsurface microbial communities from deep shales in Ohio and West Virginia, USA.</title>
        <authorList>
            <person name="Wrighton K."/>
        </authorList>
    </citation>
    <scope>NUCLEOTIDE SEQUENCE [LARGE SCALE GENOMIC DNA]</scope>
    <source>
        <strain evidence="1 2">MA284_T2</strain>
    </source>
</reference>
<proteinExistence type="predicted"/>